<dbReference type="InterPro" id="IPR051922">
    <property type="entry name" value="Bact_Sporulation_Assoc"/>
</dbReference>
<keyword evidence="3" id="KW-0472">Membrane</keyword>
<name>A0ABQ2F415_9MICO</name>
<dbReference type="Proteomes" id="UP000662111">
    <property type="component" value="Unassembled WGS sequence"/>
</dbReference>
<dbReference type="Gene3D" id="2.60.40.1220">
    <property type="match status" value="1"/>
</dbReference>
<dbReference type="PANTHER" id="PTHR30032:SF8">
    <property type="entry name" value="GERMINATION-SPECIFIC N-ACETYLMURAMOYL-L-ALANINE AMIDASE"/>
    <property type="match status" value="1"/>
</dbReference>
<feature type="transmembrane region" description="Helical" evidence="3">
    <location>
        <begin position="143"/>
        <end position="163"/>
    </location>
</feature>
<dbReference type="Pfam" id="PF04122">
    <property type="entry name" value="CW_binding_2"/>
    <property type="match status" value="3"/>
</dbReference>
<feature type="domain" description="SbsA Ig-like" evidence="4">
    <location>
        <begin position="2046"/>
        <end position="2153"/>
    </location>
</feature>
<feature type="transmembrane region" description="Helical" evidence="3">
    <location>
        <begin position="18"/>
        <end position="38"/>
    </location>
</feature>
<dbReference type="InterPro" id="IPR032812">
    <property type="entry name" value="SbsA_Ig"/>
</dbReference>
<evidence type="ECO:0000256" key="1">
    <source>
        <dbReference type="ARBA" id="ARBA00022729"/>
    </source>
</evidence>
<feature type="transmembrane region" description="Helical" evidence="3">
    <location>
        <begin position="184"/>
        <end position="205"/>
    </location>
</feature>
<organism evidence="5 6">
    <name type="scientific">Ornithinimicrobium pekingense</name>
    <dbReference type="NCBI Taxonomy" id="384677"/>
    <lineage>
        <taxon>Bacteria</taxon>
        <taxon>Bacillati</taxon>
        <taxon>Actinomycetota</taxon>
        <taxon>Actinomycetes</taxon>
        <taxon>Micrococcales</taxon>
        <taxon>Ornithinimicrobiaceae</taxon>
        <taxon>Ornithinimicrobium</taxon>
    </lineage>
</organism>
<evidence type="ECO:0000259" key="4">
    <source>
        <dbReference type="Pfam" id="PF13205"/>
    </source>
</evidence>
<dbReference type="Gene3D" id="2.60.40.420">
    <property type="entry name" value="Cupredoxins - blue copper proteins"/>
    <property type="match status" value="5"/>
</dbReference>
<accession>A0ABQ2F415</accession>
<feature type="region of interest" description="Disordered" evidence="2">
    <location>
        <begin position="626"/>
        <end position="645"/>
    </location>
</feature>
<keyword evidence="6" id="KW-1185">Reference proteome</keyword>
<evidence type="ECO:0000313" key="5">
    <source>
        <dbReference type="EMBL" id="GGK56439.1"/>
    </source>
</evidence>
<proteinExistence type="predicted"/>
<keyword evidence="3" id="KW-0812">Transmembrane</keyword>
<evidence type="ECO:0000313" key="6">
    <source>
        <dbReference type="Proteomes" id="UP000662111"/>
    </source>
</evidence>
<dbReference type="InterPro" id="IPR008972">
    <property type="entry name" value="Cupredoxin"/>
</dbReference>
<dbReference type="PANTHER" id="PTHR30032">
    <property type="entry name" value="N-ACETYLMURAMOYL-L-ALANINE AMIDASE-RELATED"/>
    <property type="match status" value="1"/>
</dbReference>
<dbReference type="InterPro" id="IPR007253">
    <property type="entry name" value="Cell_wall-bd_2"/>
</dbReference>
<feature type="transmembrane region" description="Helical" evidence="3">
    <location>
        <begin position="83"/>
        <end position="112"/>
    </location>
</feature>
<dbReference type="InterPro" id="IPR014755">
    <property type="entry name" value="Cu-Rt/internalin_Ig-like"/>
</dbReference>
<dbReference type="RefSeq" id="WP_156875718.1">
    <property type="nucleotide sequence ID" value="NZ_BMLB01000001.1"/>
</dbReference>
<dbReference type="Pfam" id="PF13205">
    <property type="entry name" value="Big_5"/>
    <property type="match status" value="1"/>
</dbReference>
<gene>
    <name evidence="5" type="ORF">GCM10011509_01000</name>
</gene>
<protein>
    <recommendedName>
        <fullName evidence="4">SbsA Ig-like domain-containing protein</fullName>
    </recommendedName>
</protein>
<dbReference type="EMBL" id="BMLB01000001">
    <property type="protein sequence ID" value="GGK56439.1"/>
    <property type="molecule type" value="Genomic_DNA"/>
</dbReference>
<feature type="transmembrane region" description="Helical" evidence="3">
    <location>
        <begin position="50"/>
        <end position="71"/>
    </location>
</feature>
<sequence length="2462" mass="258616">MNAGVFGVPGTGRFGPGAVGMAAVACAGAAGTAWLALAMDPLAAAAPGAVGARAVGLVPAVLLGLLALRALRPWLGRRLPGAAVLRGALQVVAVTVVVVAATIVLSVVAGALRTGAHEHGGGAGHPAMAEMGLLQHAVHEGAVVAPSALVVMSGLALLAAALSTVAGTVRRAGRAGAAVVRRRAVAVTAGTATMASGLLVALPALPSSAAPVPATPACTAQSAVRSYDVAAVNVFIPYSRWDNDRGEPAIDPVTGTPHLTDGDPDGMIFALEQDVAALQHWHVPLADDPAADPAGNRRLRPRPLVLRANAGDCVEITLRNGLDPAQTPAWLPQVDPHVSLQAFGVSYNPQASEGSSTGRNADSTVAPGESHTYYWVAPQSEGLYLFRDMGMPVGADGDGGAAEHGLYGGLAVQPAGARWYDPVSGAELSSSVPDAQYASVATQNGDLYVDAVITVPYGGATLRYRESVLVSQDVVPFLRPPDETPGEELFERFSINYGSEPEYKRADWNKTGEVWCEECTSEETVLSSWVYGDPGAVKLASGSGPWLPTEPDWGGVDPLTSPGGLPAGNIEDCGLTLTVDSTTPLSCYVANVTRAYQGDPIKLRFGQAGVYETHVFHLHAHTWPAEPDETGPAQSIPPRPTPYAQSRATTIDSQTYSPWTAFTAELNYGAGGRAGTVGDSIYHCHLYTHFSWGFWSLMRVHDTYEDGSTALPDGIRVNPWLALREVAPDQAAHDRVPPVKNAPTLENPGYPRFIPGEFGSRAPQPPLGVWQREFDADGTVVLDEQGNPVDAPVMRSVGTTPLDPALLEATQEVTVVDAAQDLALSFGGTTTEPVPPDATAAQVESALEALEGVQAVTVTGEAGGPWSVQLGLWTSTPDLTVGGTNVTVTPAEGFDPADPAVARTAHRLALEQQVTRAYHDPDYVFGQELDPDNQPLPGAPVVDPCVPGAREVTYRASVIQLPLTYVEGDQANPQGWRDVQGRIIVADEDVDAVLAGQIEPAPYFFRVNAGDCINFELTNRTPNWIGDDAYQQLVMTNMVGAHIHLVNFDVLASDGSSNGWNYQQAAFTQEQAEHTRSVLAGEVTCVEGQACLPTAPVDRDPVAEAADARGSWLSDGQTIKERWYADYELRTAFMHDHHFAGTLQNRGLFSALVVEGEGYDSRDPVTGEFYQPVNTPGRGVPVCEDACVGTAHGSAMDLIGPAGQDDFREYGVAVADFVPVFQRSSTHADILDRRNGVAPPVAPLPAAQGDQGGMGINYRSAPMRLRQFAGAGVGPVTDPQAPAPTREELQAAGWVDPAYTFSSRVWGDPDTPVLMANRGDNVRFRLIQGSHEEMHNFSVHGVRWRRDALDPASPYVNVRHIGVSEAFNIDDVGVDCGLAGTVVCPTPPLGSQPRVADFMYGGTGLEDLWFGAWGVMRVFDQTTGNPLLPLPDNQPALVTGYPLPAPDPDAVIPRAQQPLPATCPTGAPQKVFEVSAIDADIRYNRYGDHDPYGLAYVLREDVAAVRAGEKELEPLVMRVNEGDCVIVRLTNEVDWEHFEQHGMRGTLDGDSPIALEPEFPVPPDDEDEDGPQFEPGVPWFAGNRVSMHPSLVRYDVRTSDGTTVGYNLDQTAGPGDTVQYVWYADEVVYQDPASEPELTDGELGAVPLTAFGDVRGHRHHGLLAALVVGPRDARYRDPFTGAWVSSGAQVDVLPGTEGADYRDAVLLHHNGLNLRDADGDVLFDPIPDDWPDGGERAISYRNAPLHHRLGLDHPISDRTVEPPADPRGAPLDVAGFGERLANAFSSTYPVDGLPMGDPDTPMVHAYQGDPLRVHLVQAADRARTVAYSLGGHSWLEHPFDAGSVRQGVTGSMATGSAATLHVEAAGGLLQAIGDYRYGVTNGTMGLSSGSWGIARVYQQPAPGTERFPVPLERCRNPYLGCNPLRVINEALTPEPGMPVLQLTADPTVVGSLPGEVEVTARLTVDGRPLSGGYDVQFSVGEPNVLDETVRTGTDGTAVVTVPVTAYPAPGVLEVTATTTVTVTTDGESVVRPLAAGVQVLVLDPADATGPTVTGVVPADGAQDVLRDEPVVLTFSERVDPATLSDGVRLVDTVTATAVPVSVTEDSTQDVTVSTVTVTPESRLAANRTYRVEVGTDVTDLRGNAVAPAFSSTLTTAGVLVDRVNGPDRYATAAAVSASLFEPGVDTVFLASGDAFPDALAGGPAAAGAGGPLLLTRPGSLPDATLAEIERLDPLNIVILGGPGAVSSGVLETLTALVPASGTVTRVAGTDRFATAAQISRTFFDPGVGTVLVASGGNFPDALAGSAPAARDGSPMLLTRTASLPPVAAEELARLAPERVVVLGGPGAVSEETLAQIQAVTGVVPERVAGTNRFETAAAVSAEFYAARTDRAYLATGANFPDALAAGPVAGLEGAPILLTQTATLPLSTRDELVRLDPVRVRLLGGSNAVGPVVEEAVHDLLN</sequence>
<evidence type="ECO:0000256" key="3">
    <source>
        <dbReference type="SAM" id="Phobius"/>
    </source>
</evidence>
<keyword evidence="3" id="KW-1133">Transmembrane helix</keyword>
<keyword evidence="1" id="KW-0732">Signal</keyword>
<evidence type="ECO:0000256" key="2">
    <source>
        <dbReference type="SAM" id="MobiDB-lite"/>
    </source>
</evidence>
<comment type="caution">
    <text evidence="5">The sequence shown here is derived from an EMBL/GenBank/DDBJ whole genome shotgun (WGS) entry which is preliminary data.</text>
</comment>
<dbReference type="SUPFAM" id="SSF49503">
    <property type="entry name" value="Cupredoxins"/>
    <property type="match status" value="4"/>
</dbReference>
<reference evidence="6" key="1">
    <citation type="journal article" date="2019" name="Int. J. Syst. Evol. Microbiol.">
        <title>The Global Catalogue of Microorganisms (GCM) 10K type strain sequencing project: providing services to taxonomists for standard genome sequencing and annotation.</title>
        <authorList>
            <consortium name="The Broad Institute Genomics Platform"/>
            <consortium name="The Broad Institute Genome Sequencing Center for Infectious Disease"/>
            <person name="Wu L."/>
            <person name="Ma J."/>
        </authorList>
    </citation>
    <scope>NUCLEOTIDE SEQUENCE [LARGE SCALE GENOMIC DNA]</scope>
    <source>
        <strain evidence="6">CGMCC 1.5362</strain>
    </source>
</reference>